<proteinExistence type="predicted"/>
<evidence type="ECO:0000259" key="2">
    <source>
        <dbReference type="Pfam" id="PF19623"/>
    </source>
</evidence>
<accession>A0A9D1VJV7</accession>
<gene>
    <name evidence="3" type="ORF">H9738_02700</name>
</gene>
<feature type="compositionally biased region" description="Acidic residues" evidence="1">
    <location>
        <begin position="220"/>
        <end position="231"/>
    </location>
</feature>
<dbReference type="InterPro" id="IPR046131">
    <property type="entry name" value="DUF6128"/>
</dbReference>
<feature type="domain" description="DUF6128" evidence="2">
    <location>
        <begin position="280"/>
        <end position="358"/>
    </location>
</feature>
<evidence type="ECO:0000256" key="1">
    <source>
        <dbReference type="SAM" id="MobiDB-lite"/>
    </source>
</evidence>
<name>A0A9D1VJV7_9FIRM</name>
<reference evidence="3" key="2">
    <citation type="submission" date="2021-04" db="EMBL/GenBank/DDBJ databases">
        <authorList>
            <person name="Gilroy R."/>
        </authorList>
    </citation>
    <scope>NUCLEOTIDE SEQUENCE</scope>
    <source>
        <strain evidence="3">ChiHjej12B11-1927</strain>
    </source>
</reference>
<organism evidence="3 4">
    <name type="scientific">Candidatus Blautia pullistercoris</name>
    <dbReference type="NCBI Taxonomy" id="2838499"/>
    <lineage>
        <taxon>Bacteria</taxon>
        <taxon>Bacillati</taxon>
        <taxon>Bacillota</taxon>
        <taxon>Clostridia</taxon>
        <taxon>Lachnospirales</taxon>
        <taxon>Lachnospiraceae</taxon>
        <taxon>Blautia</taxon>
    </lineage>
</organism>
<dbReference type="Pfam" id="PF19623">
    <property type="entry name" value="DUF6128"/>
    <property type="match status" value="1"/>
</dbReference>
<dbReference type="EMBL" id="DXFG01000055">
    <property type="protein sequence ID" value="HIX36767.1"/>
    <property type="molecule type" value="Genomic_DNA"/>
</dbReference>
<feature type="compositionally biased region" description="Basic and acidic residues" evidence="1">
    <location>
        <begin position="144"/>
        <end position="165"/>
    </location>
</feature>
<dbReference type="Proteomes" id="UP000824230">
    <property type="component" value="Unassembled WGS sequence"/>
</dbReference>
<evidence type="ECO:0000313" key="3">
    <source>
        <dbReference type="EMBL" id="HIX36767.1"/>
    </source>
</evidence>
<comment type="caution">
    <text evidence="3">The sequence shown here is derived from an EMBL/GenBank/DDBJ whole genome shotgun (WGS) entry which is preliminary data.</text>
</comment>
<evidence type="ECO:0000313" key="4">
    <source>
        <dbReference type="Proteomes" id="UP000824230"/>
    </source>
</evidence>
<dbReference type="AlphaFoldDB" id="A0A9D1VJV7"/>
<protein>
    <recommendedName>
        <fullName evidence="2">DUF6128 domain-containing protein</fullName>
    </recommendedName>
</protein>
<sequence>MYFRDKDPKEGHMPGYRRFIAYVYEYVQGKKGDGKGFIKVEARNGICRMSFKLRGIQGRDSAEVRAYGYVREGNSARGIFLGKGDLTGSQAEFDLEMGEEQIGGSYSLSDLGGLLILGKNGEIYASGWDEQPVRPDMIMLPSQQEEKEEKSRLSEEETYEDKAADSDTLQISPEEDGVTDTEPDSGAAPVESERENSEIPGGSAYQEESGETEKIPEESPAQEEIPEADPEYGERVRESPDTVRIADEAVMESQSAAPQEAFIPFFDEEITDCQKVTPADLRILGRRDRGLMNNNFLRYGMKNYGHLLLGKRREDGRYILGVPGIYERQESLMANMFGFPYFKECAGSRERRGRFGYWYRLIDTPQV</sequence>
<reference evidence="3" key="1">
    <citation type="journal article" date="2021" name="PeerJ">
        <title>Extensive microbial diversity within the chicken gut microbiome revealed by metagenomics and culture.</title>
        <authorList>
            <person name="Gilroy R."/>
            <person name="Ravi A."/>
            <person name="Getino M."/>
            <person name="Pursley I."/>
            <person name="Horton D.L."/>
            <person name="Alikhan N.F."/>
            <person name="Baker D."/>
            <person name="Gharbi K."/>
            <person name="Hall N."/>
            <person name="Watson M."/>
            <person name="Adriaenssens E.M."/>
            <person name="Foster-Nyarko E."/>
            <person name="Jarju S."/>
            <person name="Secka A."/>
            <person name="Antonio M."/>
            <person name="Oren A."/>
            <person name="Chaudhuri R.R."/>
            <person name="La Ragione R."/>
            <person name="Hildebrand F."/>
            <person name="Pallen M.J."/>
        </authorList>
    </citation>
    <scope>NUCLEOTIDE SEQUENCE</scope>
    <source>
        <strain evidence="3">ChiHjej12B11-1927</strain>
    </source>
</reference>
<feature type="compositionally biased region" description="Acidic residues" evidence="1">
    <location>
        <begin position="173"/>
        <end position="183"/>
    </location>
</feature>
<feature type="region of interest" description="Disordered" evidence="1">
    <location>
        <begin position="139"/>
        <end position="239"/>
    </location>
</feature>